<dbReference type="PhylomeDB" id="A0A0G4H409"/>
<organism evidence="1">
    <name type="scientific">Chromera velia CCMP2878</name>
    <dbReference type="NCBI Taxonomy" id="1169474"/>
    <lineage>
        <taxon>Eukaryota</taxon>
        <taxon>Sar</taxon>
        <taxon>Alveolata</taxon>
        <taxon>Colpodellida</taxon>
        <taxon>Chromeraceae</taxon>
        <taxon>Chromera</taxon>
    </lineage>
</organism>
<dbReference type="EMBL" id="CDMZ01001855">
    <property type="protein sequence ID" value="CEM38455.1"/>
    <property type="molecule type" value="Genomic_DNA"/>
</dbReference>
<protein>
    <submittedName>
        <fullName evidence="1">Uncharacterized protein</fullName>
    </submittedName>
</protein>
<dbReference type="VEuPathDB" id="CryptoDB:Cvel_24606"/>
<proteinExistence type="predicted"/>
<dbReference type="AlphaFoldDB" id="A0A0G4H409"/>
<gene>
    <name evidence="1" type="ORF">Cvel_24606</name>
</gene>
<evidence type="ECO:0000313" key="1">
    <source>
        <dbReference type="EMBL" id="CEM38455.1"/>
    </source>
</evidence>
<reference evidence="1" key="1">
    <citation type="submission" date="2014-11" db="EMBL/GenBank/DDBJ databases">
        <authorList>
            <person name="Otto D Thomas"/>
            <person name="Naeem Raeece"/>
        </authorList>
    </citation>
    <scope>NUCLEOTIDE SEQUENCE</scope>
</reference>
<accession>A0A0G4H409</accession>
<sequence length="138" mass="15237">MAEGTWMERGQFDALANMGIITNGNSWRVLGSRCCLSVWVPSFSARTLEGFNVKTFLEAMKRLLECPVLVVVEMALGVYLLASRDGKIYAVCGRVSARIQKCSGCHYTRYCMLLSLSEEGLEAILSECLPHPPGRLAD</sequence>
<name>A0A0G4H409_9ALVE</name>